<dbReference type="RefSeq" id="WP_005923757.1">
    <property type="nucleotide sequence ID" value="NZ_DS483500.1"/>
</dbReference>
<evidence type="ECO:0000313" key="1">
    <source>
        <dbReference type="EMBL" id="EDP21757.1"/>
    </source>
</evidence>
<dbReference type="HOGENOM" id="CLU_1118653_0_0_9"/>
<accession>A8SB66</accession>
<dbReference type="EMBL" id="ABED02000025">
    <property type="protein sequence ID" value="EDP21757.1"/>
    <property type="molecule type" value="Genomic_DNA"/>
</dbReference>
<evidence type="ECO:0000313" key="2">
    <source>
        <dbReference type="Proteomes" id="UP000005945"/>
    </source>
</evidence>
<dbReference type="AlphaFoldDB" id="A8SB66"/>
<dbReference type="Pfam" id="PF25680">
    <property type="entry name" value="Mom"/>
    <property type="match status" value="1"/>
</dbReference>
<dbReference type="InterPro" id="IPR057895">
    <property type="entry name" value="Mom"/>
</dbReference>
<protein>
    <submittedName>
        <fullName evidence="1">Uncharacterized protein</fullName>
    </submittedName>
</protein>
<reference evidence="1 2" key="1">
    <citation type="submission" date="2007-09" db="EMBL/GenBank/DDBJ databases">
        <title>Draft genome sequence of Faecalibacterium prausnitzii M21/2.</title>
        <authorList>
            <person name="Sudarsanam P."/>
            <person name="Ley R."/>
            <person name="Guruge J."/>
            <person name="Turnbaugh P.J."/>
            <person name="Mahowald M."/>
            <person name="Liep D."/>
            <person name="Gordon J."/>
        </authorList>
    </citation>
    <scope>NUCLEOTIDE SEQUENCE [LARGE SCALE GENOMIC DNA]</scope>
    <source>
        <strain evidence="1 2">M21/2</strain>
    </source>
</reference>
<dbReference type="GeneID" id="75068358"/>
<gene>
    <name evidence="1" type="ORF">FAEPRAM212_01578</name>
</gene>
<proteinExistence type="predicted"/>
<sequence>MGRAKEIQIRVIPAKIANPFIRAHHYSGKVVSNSQLHFGAFLDGRLHGVLSYGPSLDKKKIIGLVEGTTWDGFLELNRMAFDDYLPRNSESYCIAKTIRLIRKQAPQVKWIISFADGCSCGDGTIYRACNFVLTDIKQNSNLCLLPNGDKVHKLTLQGHPTAPRLELGGRTFYDVTGGKYDFNAYVKAAGGTILPGYQLRYIYFIDPTYRKRLTVPEIPFSRIDELGAGMYKGECISQAERHARSHFE</sequence>
<reference evidence="1 2" key="2">
    <citation type="submission" date="2007-09" db="EMBL/GenBank/DDBJ databases">
        <authorList>
            <person name="Fulton L."/>
            <person name="Clifton S."/>
            <person name="Fulton B."/>
            <person name="Xu J."/>
            <person name="Minx P."/>
            <person name="Pepin K.H."/>
            <person name="Johnson M."/>
            <person name="Thiruvilangam P."/>
            <person name="Bhonagiri V."/>
            <person name="Nash W.E."/>
            <person name="Mardis E.R."/>
            <person name="Wilson R.K."/>
        </authorList>
    </citation>
    <scope>NUCLEOTIDE SEQUENCE [LARGE SCALE GENOMIC DNA]</scope>
    <source>
        <strain evidence="1 2">M21/2</strain>
    </source>
</reference>
<name>A8SB66_9FIRM</name>
<organism evidence="1 2">
    <name type="scientific">Faecalibacterium prausnitzii M21/2</name>
    <dbReference type="NCBI Taxonomy" id="411485"/>
    <lineage>
        <taxon>Bacteria</taxon>
        <taxon>Bacillati</taxon>
        <taxon>Bacillota</taxon>
        <taxon>Clostridia</taxon>
        <taxon>Eubacteriales</taxon>
        <taxon>Oscillospiraceae</taxon>
        <taxon>Faecalibacterium</taxon>
    </lineage>
</organism>
<comment type="caution">
    <text evidence="1">The sequence shown here is derived from an EMBL/GenBank/DDBJ whole genome shotgun (WGS) entry which is preliminary data.</text>
</comment>
<dbReference type="Proteomes" id="UP000005945">
    <property type="component" value="Unassembled WGS sequence"/>
</dbReference>